<evidence type="ECO:0000256" key="14">
    <source>
        <dbReference type="ARBA" id="ARBA00023125"/>
    </source>
</evidence>
<accession>A0A9R1TGU8</accession>
<evidence type="ECO:0000256" key="16">
    <source>
        <dbReference type="ARBA" id="ARBA00023242"/>
    </source>
</evidence>
<evidence type="ECO:0000313" key="26">
    <source>
        <dbReference type="RefSeq" id="XP_011308932.1"/>
    </source>
</evidence>
<dbReference type="KEGG" id="fas:105269982"/>
<dbReference type="InterPro" id="IPR027417">
    <property type="entry name" value="P-loop_NTPase"/>
</dbReference>
<dbReference type="GO" id="GO:0071932">
    <property type="term" value="P:replication fork reversal"/>
    <property type="evidence" value="ECO:0007669"/>
    <property type="project" value="TreeGrafter"/>
</dbReference>
<keyword evidence="16 19" id="KW-0539">Nucleus</keyword>
<comment type="function">
    <text evidence="19">Key enzyme involved in DNA replication and DNA repair. Involved in Okazaki fragments processing by cleaving long flaps that escape FEN1: flaps that are longer than 27 nucleotides are coated by replication protein A complex (RPA), leading to recruit DNA2 which cleaves the flap until it is too short to bind RPA and becomes a substrate for FEN1. Also involved in 5'-end resection of DNA during double-strand break (DSB) repair by mediating the cleavage of 5'-ssDNA.</text>
</comment>
<keyword evidence="3 19" id="KW-0004">4Fe-4S</keyword>
<feature type="domain" description="DNA2/NAM7 helicase-like C-terminal" evidence="23">
    <location>
        <begin position="939"/>
        <end position="1159"/>
    </location>
</feature>
<dbReference type="InterPro" id="IPR041677">
    <property type="entry name" value="DNA2/NAM7_AAA_11"/>
</dbReference>
<dbReference type="Pfam" id="PF08696">
    <property type="entry name" value="Dna2"/>
    <property type="match status" value="1"/>
</dbReference>
<keyword evidence="5 19" id="KW-0540">Nuclease</keyword>
<evidence type="ECO:0000256" key="20">
    <source>
        <dbReference type="SAM" id="MobiDB-lite"/>
    </source>
</evidence>
<reference evidence="26" key="2">
    <citation type="submission" date="2025-04" db="UniProtKB">
        <authorList>
            <consortium name="RefSeq"/>
        </authorList>
    </citation>
    <scope>IDENTIFICATION</scope>
    <source>
        <strain evidence="26">USDA-PBARC FA_bdor</strain>
        <tissue evidence="26">Whole organism</tissue>
    </source>
</reference>
<evidence type="ECO:0000256" key="15">
    <source>
        <dbReference type="ARBA" id="ARBA00023204"/>
    </source>
</evidence>
<dbReference type="InterPro" id="IPR014808">
    <property type="entry name" value="DNA_replication_fac_Dna2_N"/>
</dbReference>
<dbReference type="RefSeq" id="XP_011308932.1">
    <property type="nucleotide sequence ID" value="XM_011310630.1"/>
</dbReference>
<feature type="compositionally biased region" description="Polar residues" evidence="20">
    <location>
        <begin position="121"/>
        <end position="156"/>
    </location>
</feature>
<dbReference type="Gene3D" id="3.40.50.300">
    <property type="entry name" value="P-loop containing nucleotide triphosphate hydrolases"/>
    <property type="match status" value="2"/>
</dbReference>
<evidence type="ECO:0000259" key="22">
    <source>
        <dbReference type="Pfam" id="PF13086"/>
    </source>
</evidence>
<feature type="compositionally biased region" description="Basic and acidic residues" evidence="20">
    <location>
        <begin position="1"/>
        <end position="14"/>
    </location>
</feature>
<dbReference type="Proteomes" id="UP000694866">
    <property type="component" value="Unplaced"/>
</dbReference>
<keyword evidence="4 19" id="KW-0235">DNA replication</keyword>
<dbReference type="GO" id="GO:0006281">
    <property type="term" value="P:DNA repair"/>
    <property type="evidence" value="ECO:0007669"/>
    <property type="project" value="UniProtKB-KW"/>
</dbReference>
<evidence type="ECO:0000256" key="6">
    <source>
        <dbReference type="ARBA" id="ARBA00022723"/>
    </source>
</evidence>
<feature type="region of interest" description="Disordered" evidence="20">
    <location>
        <begin position="1"/>
        <end position="24"/>
    </location>
</feature>
<dbReference type="Gene3D" id="3.90.320.10">
    <property type="match status" value="1"/>
</dbReference>
<dbReference type="GO" id="GO:0003677">
    <property type="term" value="F:DNA binding"/>
    <property type="evidence" value="ECO:0007669"/>
    <property type="project" value="UniProtKB-UniRule"/>
</dbReference>
<dbReference type="Pfam" id="PF13086">
    <property type="entry name" value="AAA_11"/>
    <property type="match status" value="2"/>
</dbReference>
<keyword evidence="6 19" id="KW-0479">Metal-binding</keyword>
<organism evidence="24">
    <name type="scientific">Fopius arisanus</name>
    <dbReference type="NCBI Taxonomy" id="64838"/>
    <lineage>
        <taxon>Eukaryota</taxon>
        <taxon>Metazoa</taxon>
        <taxon>Ecdysozoa</taxon>
        <taxon>Arthropoda</taxon>
        <taxon>Hexapoda</taxon>
        <taxon>Insecta</taxon>
        <taxon>Pterygota</taxon>
        <taxon>Neoptera</taxon>
        <taxon>Endopterygota</taxon>
        <taxon>Hymenoptera</taxon>
        <taxon>Apocrita</taxon>
        <taxon>Ichneumonoidea</taxon>
        <taxon>Braconidae</taxon>
        <taxon>Opiinae</taxon>
        <taxon>Fopius</taxon>
    </lineage>
</organism>
<keyword evidence="10 19" id="KW-0347">Helicase</keyword>
<dbReference type="GO" id="GO:0005694">
    <property type="term" value="C:chromosome"/>
    <property type="evidence" value="ECO:0007669"/>
    <property type="project" value="UniProtKB-SubCell"/>
</dbReference>
<keyword evidence="13 19" id="KW-0411">Iron-sulfur</keyword>
<dbReference type="GeneID" id="105269982"/>
<evidence type="ECO:0000256" key="1">
    <source>
        <dbReference type="ARBA" id="ARBA00001966"/>
    </source>
</evidence>
<dbReference type="CTD" id="1763"/>
<evidence type="ECO:0000256" key="4">
    <source>
        <dbReference type="ARBA" id="ARBA00022705"/>
    </source>
</evidence>
<evidence type="ECO:0000256" key="12">
    <source>
        <dbReference type="ARBA" id="ARBA00023004"/>
    </source>
</evidence>
<keyword evidence="9 19" id="KW-0378">Hydrolase</keyword>
<dbReference type="EC" id="3.1.-.-" evidence="19"/>
<dbReference type="InterPro" id="IPR047187">
    <property type="entry name" value="SF1_C_Upf1"/>
</dbReference>
<dbReference type="OrthoDB" id="306218at2759"/>
<dbReference type="AlphaFoldDB" id="A0A0C9Q039"/>
<keyword evidence="15 19" id="KW-0234">DNA repair</keyword>
<evidence type="ECO:0000256" key="7">
    <source>
        <dbReference type="ARBA" id="ARBA00022741"/>
    </source>
</evidence>
<dbReference type="GO" id="GO:0046872">
    <property type="term" value="F:metal ion binding"/>
    <property type="evidence" value="ECO:0007669"/>
    <property type="project" value="UniProtKB-UniRule"/>
</dbReference>
<gene>
    <name evidence="24" type="primary">dna2</name>
    <name evidence="26" type="synonym">Dna2</name>
    <name evidence="24" type="ORF">g.26153</name>
</gene>
<dbReference type="GO" id="GO:0005634">
    <property type="term" value="C:nucleus"/>
    <property type="evidence" value="ECO:0007669"/>
    <property type="project" value="UniProtKB-SubCell"/>
</dbReference>
<dbReference type="InterPro" id="IPR041679">
    <property type="entry name" value="DNA2/NAM7-like_C"/>
</dbReference>
<dbReference type="GO" id="GO:0033567">
    <property type="term" value="P:DNA replication, Okazaki fragment processing"/>
    <property type="evidence" value="ECO:0007669"/>
    <property type="project" value="UniProtKB-UniRule"/>
</dbReference>
<dbReference type="InterPro" id="IPR026851">
    <property type="entry name" value="Dna2/JHS1_DEXXQ-box"/>
</dbReference>
<dbReference type="GO" id="GO:0017116">
    <property type="term" value="F:single-stranded DNA helicase activity"/>
    <property type="evidence" value="ECO:0007669"/>
    <property type="project" value="UniProtKB-UniRule"/>
</dbReference>
<comment type="subcellular location">
    <subcellularLocation>
        <location evidence="19">Nucleus</location>
    </subcellularLocation>
    <subcellularLocation>
        <location evidence="19">Chromosome</location>
    </subcellularLocation>
</comment>
<dbReference type="CDD" id="cd18808">
    <property type="entry name" value="SF1_C_Upf1"/>
    <property type="match status" value="1"/>
</dbReference>
<feature type="domain" description="DNA replication factor Dna2 N-terminal" evidence="21">
    <location>
        <begin position="216"/>
        <end position="417"/>
    </location>
</feature>
<dbReference type="CDD" id="cd22318">
    <property type="entry name" value="DNA2_N-like"/>
    <property type="match status" value="1"/>
</dbReference>
<protein>
    <recommendedName>
        <fullName evidence="19">DNA replication ATP-dependent helicase/nuclease</fullName>
        <ecNumber evidence="19">3.1.-.-</ecNumber>
        <ecNumber evidence="19">3.6.4.12</ecNumber>
    </recommendedName>
</protein>
<keyword evidence="7 19" id="KW-0547">Nucleotide-binding</keyword>
<keyword evidence="12 19" id="KW-0408">Iron</keyword>
<dbReference type="SUPFAM" id="SSF52540">
    <property type="entry name" value="P-loop containing nucleoside triphosphate hydrolases"/>
    <property type="match status" value="1"/>
</dbReference>
<feature type="region of interest" description="Disordered" evidence="20">
    <location>
        <begin position="103"/>
        <end position="160"/>
    </location>
</feature>
<evidence type="ECO:0000256" key="13">
    <source>
        <dbReference type="ARBA" id="ARBA00023014"/>
    </source>
</evidence>
<keyword evidence="8 19" id="KW-0227">DNA damage</keyword>
<evidence type="ECO:0000256" key="3">
    <source>
        <dbReference type="ARBA" id="ARBA00022485"/>
    </source>
</evidence>
<dbReference type="InterPro" id="IPR045055">
    <property type="entry name" value="DNA2/NAM7-like"/>
</dbReference>
<dbReference type="EMBL" id="GBYB01007203">
    <property type="protein sequence ID" value="JAG76970.1"/>
    <property type="molecule type" value="Transcribed_RNA"/>
</dbReference>
<keyword evidence="17 19" id="KW-0511">Multifunctional enzyme</keyword>
<evidence type="ECO:0000259" key="21">
    <source>
        <dbReference type="Pfam" id="PF08696"/>
    </source>
</evidence>
<evidence type="ECO:0000256" key="5">
    <source>
        <dbReference type="ARBA" id="ARBA00022722"/>
    </source>
</evidence>
<evidence type="ECO:0000256" key="19">
    <source>
        <dbReference type="RuleBase" id="RU367041"/>
    </source>
</evidence>
<evidence type="ECO:0000256" key="18">
    <source>
        <dbReference type="ARBA" id="ARBA00047995"/>
    </source>
</evidence>
<evidence type="ECO:0000256" key="11">
    <source>
        <dbReference type="ARBA" id="ARBA00022840"/>
    </source>
</evidence>
<reference evidence="24" key="1">
    <citation type="submission" date="2015-01" db="EMBL/GenBank/DDBJ databases">
        <title>Transcriptome Assembly of Fopius arisanus.</title>
        <authorList>
            <person name="Geib S."/>
        </authorList>
    </citation>
    <scope>NUCLEOTIDE SEQUENCE</scope>
</reference>
<sequence>MPKRSRESDSDGKSPLKMRKIIDSTSNSTDFVDLTCDSDDSLDASQFSSEFHQNKNNSTTKKNASVTLKNTCEDAGVVDNNKLTHEERLERQDPSWIDEFFAESSSSEDLAKEESTEPAKRSNNLQSTDSGLQSLEPTQPSNTQEKNQGSQRTVDSGVQPLDVNINDDFDDLFDDEWDLAGQFFLDLSDFTRCIITEIDKKRMCIHVTVSDPNPDSNATALVICSGVWMDLHISVGESIIIKAQKSFDDWTVTNEWGYCVTQPDILVSGTTVTSSLFCNRKSILEVRFQNVNSLPNLKPADAAMTTGQIVHVIMQTALRDELHTLEEIKELARKVTTQRHTVQMLYGSDITSEDFKVMMDLYISKIHEFIERYINGKQPKALDKNFNGQIVEIRDIEENIWLPTLGLKGKIDVTVEVKVHNSKRRVMPLEIKTGRSLFSNEHRGQLYLYTMMMKQLGYDVESGLLLYIKDNQMQEVTSSKNDQRGLLTMRNLLAYYLSKPTASISNSGSSDEEAILETMELPQPIYHNTYCKEYCAHNSICCVYADADKNLSLSNHHPLARLSRIVMEELTDDHINYVVKWSAMLEMEEARSQEDLPGYNIWSLPPRAREKRKSALMCMEIANVTAKQNNYHHEFIRSDSTEDFPVKDFRQVFHGEEYITVSTNKRFSIASGFIISVKKTSLILRLERSLTKSETYTIDIITMRSQLYKTLGTLATLLAPNDITRRLRRLIIDREPARFTEPLPKDFETPGARKILGRLNMYQQKALIAVLTANDYVLIKGMPGTGKTETLVALIELLSYLGKSVIITAHTHNAVDNILLKLDQRKVDFMRLGSDHRLHPDLIHKSESVLTSDCDTPEKLRLVYDKQKIVGVTCLGAGHIVLAKRIFDYCVVDECTQVLQPVLLKPLYSAHKFAFVGDPQQLPAVIQSLEARKLGMAEDIFNRLDTPNNTRSLRLQYRMNETIMALANAFTYKGELCAGNEAIANATLKFKNPGRVENYEMWVQRALDPSLEKAVTVLNTGDIVNLIAHTRLERNSFLRMRMQKEDTAKNAVNWYEICVVQRLVTALMSAGINSEEIGVIAPFRAQINLLRTVIQEDVEINTVDQYQGRDKSVIVFSCTKSHGKALEFKGKHEYRILEDPKRLNVAMTRAKHKIIIVGNVPMMLEYGASTKELFSILEKDVVDLVDNVNDFSWDSLFKRLVELRNIEGSQ</sequence>
<keyword evidence="11 19" id="KW-0067">ATP-binding</keyword>
<dbReference type="GO" id="GO:0051539">
    <property type="term" value="F:4 iron, 4 sulfur cluster binding"/>
    <property type="evidence" value="ECO:0007669"/>
    <property type="project" value="UniProtKB-UniRule"/>
</dbReference>
<dbReference type="InterPro" id="IPR011604">
    <property type="entry name" value="PDDEXK-like_dom_sf"/>
</dbReference>
<comment type="catalytic activity">
    <reaction evidence="18 19">
        <text>ATP + H2O = ADP + phosphate + H(+)</text>
        <dbReference type="Rhea" id="RHEA:13065"/>
        <dbReference type="ChEBI" id="CHEBI:15377"/>
        <dbReference type="ChEBI" id="CHEBI:15378"/>
        <dbReference type="ChEBI" id="CHEBI:30616"/>
        <dbReference type="ChEBI" id="CHEBI:43474"/>
        <dbReference type="ChEBI" id="CHEBI:456216"/>
        <dbReference type="EC" id="3.6.4.12"/>
    </reaction>
</comment>
<evidence type="ECO:0000313" key="25">
    <source>
        <dbReference type="Proteomes" id="UP000694866"/>
    </source>
</evidence>
<dbReference type="GO" id="GO:0017108">
    <property type="term" value="F:5'-flap endonuclease activity"/>
    <property type="evidence" value="ECO:0007669"/>
    <property type="project" value="UniProtKB-UniRule"/>
</dbReference>
<dbReference type="GO" id="GO:0005737">
    <property type="term" value="C:cytoplasm"/>
    <property type="evidence" value="ECO:0007669"/>
    <property type="project" value="TreeGrafter"/>
</dbReference>
<comment type="cofactor">
    <cofactor evidence="1">
        <name>[4Fe-4S] cluster</name>
        <dbReference type="ChEBI" id="CHEBI:49883"/>
    </cofactor>
</comment>
<feature type="domain" description="DNA2/NAM7 helicase helicase" evidence="22">
    <location>
        <begin position="861"/>
        <end position="928"/>
    </location>
</feature>
<dbReference type="PANTHER" id="PTHR10887:SF433">
    <property type="entry name" value="DNA REPLICATION ATP-DEPENDENT HELICASE_NUCLEASE DNA2"/>
    <property type="match status" value="1"/>
</dbReference>
<evidence type="ECO:0000256" key="2">
    <source>
        <dbReference type="ARBA" id="ARBA00007913"/>
    </source>
</evidence>
<comment type="similarity">
    <text evidence="2 19">Belongs to the DNA2/NAM7 helicase family.</text>
</comment>
<dbReference type="Pfam" id="PF13087">
    <property type="entry name" value="AAA_12"/>
    <property type="match status" value="1"/>
</dbReference>
<dbReference type="EC" id="3.6.4.12" evidence="19"/>
<dbReference type="GO" id="GO:0005524">
    <property type="term" value="F:ATP binding"/>
    <property type="evidence" value="ECO:0007669"/>
    <property type="project" value="UniProtKB-UniRule"/>
</dbReference>
<evidence type="ECO:0000259" key="23">
    <source>
        <dbReference type="Pfam" id="PF13087"/>
    </source>
</evidence>
<feature type="compositionally biased region" description="Basic and acidic residues" evidence="20">
    <location>
        <begin position="109"/>
        <end position="120"/>
    </location>
</feature>
<evidence type="ECO:0000256" key="10">
    <source>
        <dbReference type="ARBA" id="ARBA00022806"/>
    </source>
</evidence>
<keyword evidence="25" id="KW-1185">Reference proteome</keyword>
<dbReference type="CDD" id="cd18041">
    <property type="entry name" value="DEXXQc_DNA2"/>
    <property type="match status" value="1"/>
</dbReference>
<keyword evidence="19" id="KW-0158">Chromosome</keyword>
<accession>A0A0C9Q039</accession>
<evidence type="ECO:0000256" key="9">
    <source>
        <dbReference type="ARBA" id="ARBA00022801"/>
    </source>
</evidence>
<evidence type="ECO:0000313" key="24">
    <source>
        <dbReference type="EMBL" id="JAG76970.1"/>
    </source>
</evidence>
<evidence type="ECO:0000256" key="17">
    <source>
        <dbReference type="ARBA" id="ARBA00023268"/>
    </source>
</evidence>
<proteinExistence type="inferred from homology"/>
<dbReference type="PANTHER" id="PTHR10887">
    <property type="entry name" value="DNA2/NAM7 HELICASE FAMILY"/>
    <property type="match status" value="1"/>
</dbReference>
<name>A0A0C9Q039_9HYME</name>
<keyword evidence="14 19" id="KW-0238">DNA-binding</keyword>
<feature type="domain" description="DNA2/NAM7 helicase helicase" evidence="22">
    <location>
        <begin position="759"/>
        <end position="846"/>
    </location>
</feature>
<evidence type="ECO:0000256" key="8">
    <source>
        <dbReference type="ARBA" id="ARBA00022763"/>
    </source>
</evidence>